<dbReference type="RefSeq" id="WP_379271214.1">
    <property type="nucleotide sequence ID" value="NZ_JBHUGT010000018.1"/>
</dbReference>
<dbReference type="InterPro" id="IPR027417">
    <property type="entry name" value="P-loop_NTPase"/>
</dbReference>
<dbReference type="EMBL" id="JBHUMY010000007">
    <property type="protein sequence ID" value="MFD2660209.1"/>
    <property type="molecule type" value="Genomic_DNA"/>
</dbReference>
<keyword evidence="7" id="KW-1185">Reference proteome</keyword>
<evidence type="ECO:0000256" key="4">
    <source>
        <dbReference type="ARBA" id="ARBA00022840"/>
    </source>
</evidence>
<gene>
    <name evidence="6" type="ORF">ACFSW5_07985</name>
</gene>
<evidence type="ECO:0000256" key="2">
    <source>
        <dbReference type="ARBA" id="ARBA00022448"/>
    </source>
</evidence>
<feature type="domain" description="ABC transporter" evidence="5">
    <location>
        <begin position="7"/>
        <end position="232"/>
    </location>
</feature>
<dbReference type="PANTHER" id="PTHR42711:SF5">
    <property type="entry name" value="ABC TRANSPORTER ATP-BINDING PROTEIN NATA"/>
    <property type="match status" value="1"/>
</dbReference>
<dbReference type="InterPro" id="IPR003439">
    <property type="entry name" value="ABC_transporter-like_ATP-bd"/>
</dbReference>
<keyword evidence="2" id="KW-0813">Transport</keyword>
<dbReference type="InterPro" id="IPR050763">
    <property type="entry name" value="ABC_transporter_ATP-binding"/>
</dbReference>
<comment type="similarity">
    <text evidence="1">Belongs to the ABC transporter superfamily.</text>
</comment>
<dbReference type="GO" id="GO:0005524">
    <property type="term" value="F:ATP binding"/>
    <property type="evidence" value="ECO:0007669"/>
    <property type="project" value="UniProtKB-KW"/>
</dbReference>
<dbReference type="CDD" id="cd03230">
    <property type="entry name" value="ABC_DR_subfamily_A"/>
    <property type="match status" value="1"/>
</dbReference>
<dbReference type="Gene3D" id="3.40.50.300">
    <property type="entry name" value="P-loop containing nucleotide triphosphate hydrolases"/>
    <property type="match status" value="1"/>
</dbReference>
<evidence type="ECO:0000313" key="7">
    <source>
        <dbReference type="Proteomes" id="UP001597493"/>
    </source>
</evidence>
<dbReference type="Pfam" id="PF00005">
    <property type="entry name" value="ABC_tran"/>
    <property type="match status" value="1"/>
</dbReference>
<evidence type="ECO:0000313" key="6">
    <source>
        <dbReference type="EMBL" id="MFD2660209.1"/>
    </source>
</evidence>
<keyword evidence="4 6" id="KW-0067">ATP-binding</keyword>
<dbReference type="PROSITE" id="PS50893">
    <property type="entry name" value="ABC_TRANSPORTER_2"/>
    <property type="match status" value="1"/>
</dbReference>
<evidence type="ECO:0000256" key="1">
    <source>
        <dbReference type="ARBA" id="ARBA00005417"/>
    </source>
</evidence>
<comment type="caution">
    <text evidence="6">The sequence shown here is derived from an EMBL/GenBank/DDBJ whole genome shotgun (WGS) entry which is preliminary data.</text>
</comment>
<dbReference type="InterPro" id="IPR003593">
    <property type="entry name" value="AAA+_ATPase"/>
</dbReference>
<accession>A0ABW5QV59</accession>
<keyword evidence="3" id="KW-0547">Nucleotide-binding</keyword>
<sequence length="233" mass="25984">MNKQTVIQVSSLTKRYGANSAVEQVSFQVKEGELFGIIGTNGAGKSTLLELLMGLRKPDEGRIKVYGLDAQAEAEELKEHIGIHMPNISLVEKMTVIEALELFQSFYIRKKNLNDIIEQLELHPYKDKPVKRLSGGWQQRFTLAIALVNDPKIVFLDEPTTGLDQQTRADYWQKLLELKRQGKTIVIATHDMGEVQRHCDRAAIMRKGELVACDSPQGLIASIPAGGLTMEAV</sequence>
<protein>
    <submittedName>
        <fullName evidence="6">ABC transporter ATP-binding protein</fullName>
    </submittedName>
</protein>
<dbReference type="SUPFAM" id="SSF52540">
    <property type="entry name" value="P-loop containing nucleoside triphosphate hydrolases"/>
    <property type="match status" value="1"/>
</dbReference>
<evidence type="ECO:0000259" key="5">
    <source>
        <dbReference type="PROSITE" id="PS50893"/>
    </source>
</evidence>
<dbReference type="InterPro" id="IPR017871">
    <property type="entry name" value="ABC_transporter-like_CS"/>
</dbReference>
<name>A0ABW5QV59_9BACL</name>
<evidence type="ECO:0000256" key="3">
    <source>
        <dbReference type="ARBA" id="ARBA00022741"/>
    </source>
</evidence>
<reference evidence="7" key="1">
    <citation type="journal article" date="2019" name="Int. J. Syst. Evol. Microbiol.">
        <title>The Global Catalogue of Microorganisms (GCM) 10K type strain sequencing project: providing services to taxonomists for standard genome sequencing and annotation.</title>
        <authorList>
            <consortium name="The Broad Institute Genomics Platform"/>
            <consortium name="The Broad Institute Genome Sequencing Center for Infectious Disease"/>
            <person name="Wu L."/>
            <person name="Ma J."/>
        </authorList>
    </citation>
    <scope>NUCLEOTIDE SEQUENCE [LARGE SCALE GENOMIC DNA]</scope>
    <source>
        <strain evidence="7">TISTR 1827</strain>
    </source>
</reference>
<dbReference type="SMART" id="SM00382">
    <property type="entry name" value="AAA"/>
    <property type="match status" value="1"/>
</dbReference>
<proteinExistence type="inferred from homology"/>
<dbReference type="PANTHER" id="PTHR42711">
    <property type="entry name" value="ABC TRANSPORTER ATP-BINDING PROTEIN"/>
    <property type="match status" value="1"/>
</dbReference>
<organism evidence="6 7">
    <name type="scientific">Paenibacillus thailandensis</name>
    <dbReference type="NCBI Taxonomy" id="393250"/>
    <lineage>
        <taxon>Bacteria</taxon>
        <taxon>Bacillati</taxon>
        <taxon>Bacillota</taxon>
        <taxon>Bacilli</taxon>
        <taxon>Bacillales</taxon>
        <taxon>Paenibacillaceae</taxon>
        <taxon>Paenibacillus</taxon>
    </lineage>
</organism>
<dbReference type="Proteomes" id="UP001597493">
    <property type="component" value="Unassembled WGS sequence"/>
</dbReference>
<dbReference type="PROSITE" id="PS00211">
    <property type="entry name" value="ABC_TRANSPORTER_1"/>
    <property type="match status" value="1"/>
</dbReference>